<keyword evidence="16" id="KW-0539">Nucleus</keyword>
<keyword evidence="11" id="KW-0378">Hydrolase</keyword>
<dbReference type="InterPro" id="IPR039637">
    <property type="entry name" value="CNOT7/CNOT8/Pop2"/>
</dbReference>
<dbReference type="EMBL" id="JABTTQ020002905">
    <property type="protein sequence ID" value="KAK6121471.1"/>
    <property type="molecule type" value="Genomic_DNA"/>
</dbReference>
<keyword evidence="14" id="KW-0805">Transcription regulation</keyword>
<dbReference type="Pfam" id="PF04857">
    <property type="entry name" value="CAF1"/>
    <property type="match status" value="1"/>
</dbReference>
<dbReference type="SUPFAM" id="SSF53098">
    <property type="entry name" value="Ribonuclease H-like"/>
    <property type="match status" value="1"/>
</dbReference>
<evidence type="ECO:0000256" key="4">
    <source>
        <dbReference type="ARBA" id="ARBA00004496"/>
    </source>
</evidence>
<comment type="subunit">
    <text evidence="6">Component of the CCR4-NOT complex, at least composed of CRR4 and CAF1 proteins.</text>
</comment>
<keyword evidence="13" id="KW-0694">RNA-binding</keyword>
<evidence type="ECO:0000256" key="2">
    <source>
        <dbReference type="ARBA" id="ARBA00001968"/>
    </source>
</evidence>
<evidence type="ECO:0000256" key="9">
    <source>
        <dbReference type="ARBA" id="ARBA00022722"/>
    </source>
</evidence>
<evidence type="ECO:0000256" key="5">
    <source>
        <dbReference type="ARBA" id="ARBA00008372"/>
    </source>
</evidence>
<comment type="subcellular location">
    <subcellularLocation>
        <location evidence="4">Cytoplasm</location>
    </subcellularLocation>
    <subcellularLocation>
        <location evidence="3">Nucleus</location>
    </subcellularLocation>
</comment>
<evidence type="ECO:0000256" key="15">
    <source>
        <dbReference type="ARBA" id="ARBA00023163"/>
    </source>
</evidence>
<name>A0ABR0UGQ8_REHGL</name>
<evidence type="ECO:0000256" key="8">
    <source>
        <dbReference type="ARBA" id="ARBA00022490"/>
    </source>
</evidence>
<evidence type="ECO:0000256" key="3">
    <source>
        <dbReference type="ARBA" id="ARBA00004123"/>
    </source>
</evidence>
<evidence type="ECO:0000256" key="10">
    <source>
        <dbReference type="ARBA" id="ARBA00022723"/>
    </source>
</evidence>
<evidence type="ECO:0000256" key="12">
    <source>
        <dbReference type="ARBA" id="ARBA00022839"/>
    </source>
</evidence>
<dbReference type="InterPro" id="IPR006941">
    <property type="entry name" value="RNase_CAF1"/>
</dbReference>
<evidence type="ECO:0000256" key="13">
    <source>
        <dbReference type="ARBA" id="ARBA00022884"/>
    </source>
</evidence>
<accession>A0ABR0UGQ8</accession>
<gene>
    <name evidence="18" type="ORF">DH2020_044787</name>
</gene>
<dbReference type="EC" id="3.1.13.4" evidence="7"/>
<keyword evidence="9" id="KW-0540">Nuclease</keyword>
<evidence type="ECO:0000256" key="11">
    <source>
        <dbReference type="ARBA" id="ARBA00022801"/>
    </source>
</evidence>
<dbReference type="Gene3D" id="3.30.420.10">
    <property type="entry name" value="Ribonuclease H-like superfamily/Ribonuclease H"/>
    <property type="match status" value="1"/>
</dbReference>
<sequence>MSPLPIIVRKVWQFNLVSEFHLIHQCLPRFPFASMDTEFPGTVYQPAGVPAHLRSSLSPSVFYAVMKQNVDALKLIQIGLTLSDAHGNLPTFGTEFQYIWEFNFQEFDCDIDLQNPESISLLKSQGIDFVKNKHIGIDSRHFTFMFRVSGLGPSSHYGRVMWVTFHGTYDFGYLIKILTGRELPDNVYEFRMLVRFFFGPMVYDLKNMVRFFGLHGVLERVAKSLNLERVAGKSHQAGSDSLLTMQVFWALRKSCWNGKMMMCAMEKFNQKLYGLTTCY</sequence>
<comment type="function">
    <text evidence="17">Ubiquitous transcription factor required for a diverse set of processes. It is a component of the CCR4 complex involved in the control of gene expression.</text>
</comment>
<organism evidence="18 19">
    <name type="scientific">Rehmannia glutinosa</name>
    <name type="common">Chinese foxglove</name>
    <dbReference type="NCBI Taxonomy" id="99300"/>
    <lineage>
        <taxon>Eukaryota</taxon>
        <taxon>Viridiplantae</taxon>
        <taxon>Streptophyta</taxon>
        <taxon>Embryophyta</taxon>
        <taxon>Tracheophyta</taxon>
        <taxon>Spermatophyta</taxon>
        <taxon>Magnoliopsida</taxon>
        <taxon>eudicotyledons</taxon>
        <taxon>Gunneridae</taxon>
        <taxon>Pentapetalae</taxon>
        <taxon>asterids</taxon>
        <taxon>lamiids</taxon>
        <taxon>Lamiales</taxon>
        <taxon>Orobanchaceae</taxon>
        <taxon>Rehmannieae</taxon>
        <taxon>Rehmannia</taxon>
    </lineage>
</organism>
<evidence type="ECO:0000313" key="19">
    <source>
        <dbReference type="Proteomes" id="UP001318860"/>
    </source>
</evidence>
<reference evidence="18 19" key="1">
    <citation type="journal article" date="2021" name="Comput. Struct. Biotechnol. J.">
        <title>De novo genome assembly of the potent medicinal plant Rehmannia glutinosa using nanopore technology.</title>
        <authorList>
            <person name="Ma L."/>
            <person name="Dong C."/>
            <person name="Song C."/>
            <person name="Wang X."/>
            <person name="Zheng X."/>
            <person name="Niu Y."/>
            <person name="Chen S."/>
            <person name="Feng W."/>
        </authorList>
    </citation>
    <scope>NUCLEOTIDE SEQUENCE [LARGE SCALE GENOMIC DNA]</scope>
    <source>
        <strain evidence="18">DH-2019</strain>
    </source>
</reference>
<keyword evidence="10" id="KW-0479">Metal-binding</keyword>
<evidence type="ECO:0000256" key="16">
    <source>
        <dbReference type="ARBA" id="ARBA00023242"/>
    </source>
</evidence>
<keyword evidence="12" id="KW-0269">Exonuclease</keyword>
<keyword evidence="15" id="KW-0804">Transcription</keyword>
<comment type="caution">
    <text evidence="18">The sequence shown here is derived from an EMBL/GenBank/DDBJ whole genome shotgun (WGS) entry which is preliminary data.</text>
</comment>
<evidence type="ECO:0000256" key="7">
    <source>
        <dbReference type="ARBA" id="ARBA00012161"/>
    </source>
</evidence>
<keyword evidence="8" id="KW-0963">Cytoplasm</keyword>
<dbReference type="InterPro" id="IPR012337">
    <property type="entry name" value="RNaseH-like_sf"/>
</dbReference>
<dbReference type="InterPro" id="IPR036397">
    <property type="entry name" value="RNaseH_sf"/>
</dbReference>
<comment type="catalytic activity">
    <reaction evidence="1">
        <text>Exonucleolytic cleavage of poly(A) to 5'-AMP.</text>
        <dbReference type="EC" id="3.1.13.4"/>
    </reaction>
</comment>
<evidence type="ECO:0000256" key="6">
    <source>
        <dbReference type="ARBA" id="ARBA00011757"/>
    </source>
</evidence>
<comment type="similarity">
    <text evidence="5">Belongs to the CAF1 family.</text>
</comment>
<evidence type="ECO:0000256" key="14">
    <source>
        <dbReference type="ARBA" id="ARBA00023015"/>
    </source>
</evidence>
<dbReference type="Proteomes" id="UP001318860">
    <property type="component" value="Unassembled WGS sequence"/>
</dbReference>
<proteinExistence type="inferred from homology"/>
<comment type="cofactor">
    <cofactor evidence="2">
        <name>a divalent metal cation</name>
        <dbReference type="ChEBI" id="CHEBI:60240"/>
    </cofactor>
</comment>
<keyword evidence="19" id="KW-1185">Reference proteome</keyword>
<dbReference type="PANTHER" id="PTHR10797">
    <property type="entry name" value="CCR4-NOT TRANSCRIPTION COMPLEX SUBUNIT"/>
    <property type="match status" value="1"/>
</dbReference>
<protein>
    <recommendedName>
        <fullName evidence="7">poly(A)-specific ribonuclease</fullName>
        <ecNumber evidence="7">3.1.13.4</ecNumber>
    </recommendedName>
</protein>
<evidence type="ECO:0000313" key="18">
    <source>
        <dbReference type="EMBL" id="KAK6121471.1"/>
    </source>
</evidence>
<evidence type="ECO:0000256" key="17">
    <source>
        <dbReference type="ARBA" id="ARBA00025148"/>
    </source>
</evidence>
<evidence type="ECO:0000256" key="1">
    <source>
        <dbReference type="ARBA" id="ARBA00001663"/>
    </source>
</evidence>